<feature type="region of interest" description="Disordered" evidence="2">
    <location>
        <begin position="449"/>
        <end position="477"/>
    </location>
</feature>
<dbReference type="AlphaFoldDB" id="A0A7S3K628"/>
<dbReference type="SMART" id="SM00233">
    <property type="entry name" value="PH"/>
    <property type="match status" value="1"/>
</dbReference>
<reference evidence="4" key="1">
    <citation type="submission" date="2021-01" db="EMBL/GenBank/DDBJ databases">
        <authorList>
            <person name="Corre E."/>
            <person name="Pelletier E."/>
            <person name="Niang G."/>
            <person name="Scheremetjew M."/>
            <person name="Finn R."/>
            <person name="Kale V."/>
            <person name="Holt S."/>
            <person name="Cochrane G."/>
            <person name="Meng A."/>
            <person name="Brown T."/>
            <person name="Cohen L."/>
        </authorList>
    </citation>
    <scope>NUCLEOTIDE SEQUENCE</scope>
    <source>
        <strain evidence="4">CCMP1510</strain>
    </source>
</reference>
<dbReference type="GO" id="GO:0055037">
    <property type="term" value="C:recycling endosome"/>
    <property type="evidence" value="ECO:0007669"/>
    <property type="project" value="TreeGrafter"/>
</dbReference>
<sequence>MYNSLTTGLASGLGSTSNNTALTIKSSPPKTAAVARRLGVRVGTLTKRNESNQWQRRYCALVPQTLLYYFDSESSEFARGIIDLEYYTDVEIVAKNTIRLSTPPDIPLRSFFFRADNDEQCAAWAAALTRERYFVVAEERDAYQKLQMEFQKESSATAEKVEKLREAMSAKRNAIEAAEARQHDALHMLRAQALSLGLSDEAAASLADAKDAVREVAHRLHYHMRRASRLEGAIEAVREERSALHKGGNHTQEGLPLTESGPENEDAETRVREVDELREKLSAVRRAREREAIARAALESEHAALKTKLEELQRSVQLAAEARLKIETKASELSDQKKLLVREVKTTRRAIAKVQAELEAPDEESHRVLALRRVGLDKSGASNDAPGEKASTKSSDLGSDTDTSSDLIMSSASRYERLEDALKSQPSNASTSSGLGTTTDILMNSFAAASRSSGLSTPPPRKRSPKLNRNHSGAASLPAESSPFALICKRCSGTVEGPQFSTCRCSEPAL</sequence>
<dbReference type="Pfam" id="PF00169">
    <property type="entry name" value="PH"/>
    <property type="match status" value="1"/>
</dbReference>
<feature type="region of interest" description="Disordered" evidence="2">
    <location>
        <begin position="378"/>
        <end position="405"/>
    </location>
</feature>
<dbReference type="Gene3D" id="2.30.29.30">
    <property type="entry name" value="Pleckstrin-homology domain (PH domain)/Phosphotyrosine-binding domain (PTB)"/>
    <property type="match status" value="1"/>
</dbReference>
<dbReference type="InterPro" id="IPR001849">
    <property type="entry name" value="PH_domain"/>
</dbReference>
<dbReference type="GO" id="GO:0001881">
    <property type="term" value="P:receptor recycling"/>
    <property type="evidence" value="ECO:0007669"/>
    <property type="project" value="TreeGrafter"/>
</dbReference>
<gene>
    <name evidence="4" type="ORF">ALAG00032_LOCUS14536</name>
</gene>
<dbReference type="SUPFAM" id="SSF50729">
    <property type="entry name" value="PH domain-like"/>
    <property type="match status" value="1"/>
</dbReference>
<dbReference type="PROSITE" id="PS50003">
    <property type="entry name" value="PH_DOMAIN"/>
    <property type="match status" value="1"/>
</dbReference>
<dbReference type="EMBL" id="HBIJ01022307">
    <property type="protein sequence ID" value="CAE0373734.1"/>
    <property type="molecule type" value="Transcribed_RNA"/>
</dbReference>
<dbReference type="PANTHER" id="PTHR22902:SF27">
    <property type="entry name" value="PLECKSTRIN HOMOLOGY DOMAIN-CONTAINING FAMILY A MEMBER 3"/>
    <property type="match status" value="1"/>
</dbReference>
<evidence type="ECO:0000256" key="1">
    <source>
        <dbReference type="ARBA" id="ARBA00022553"/>
    </source>
</evidence>
<protein>
    <recommendedName>
        <fullName evidence="3">PH domain-containing protein</fullName>
    </recommendedName>
</protein>
<evidence type="ECO:0000256" key="2">
    <source>
        <dbReference type="SAM" id="MobiDB-lite"/>
    </source>
</evidence>
<dbReference type="InterPro" id="IPR011993">
    <property type="entry name" value="PH-like_dom_sf"/>
</dbReference>
<dbReference type="InterPro" id="IPR045188">
    <property type="entry name" value="Boi1/Boi2-like"/>
</dbReference>
<feature type="domain" description="PH" evidence="3">
    <location>
        <begin position="38"/>
        <end position="133"/>
    </location>
</feature>
<accession>A0A7S3K628</accession>
<feature type="compositionally biased region" description="Low complexity" evidence="2">
    <location>
        <begin position="392"/>
        <end position="405"/>
    </location>
</feature>
<dbReference type="GO" id="GO:0005829">
    <property type="term" value="C:cytosol"/>
    <property type="evidence" value="ECO:0007669"/>
    <property type="project" value="GOC"/>
</dbReference>
<proteinExistence type="predicted"/>
<dbReference type="GO" id="GO:0042147">
    <property type="term" value="P:retrograde transport, endosome to Golgi"/>
    <property type="evidence" value="ECO:0007669"/>
    <property type="project" value="TreeGrafter"/>
</dbReference>
<dbReference type="CDD" id="cd00821">
    <property type="entry name" value="PH"/>
    <property type="match status" value="1"/>
</dbReference>
<evidence type="ECO:0000313" key="4">
    <source>
        <dbReference type="EMBL" id="CAE0373734.1"/>
    </source>
</evidence>
<dbReference type="PANTHER" id="PTHR22902">
    <property type="entry name" value="SESQUIPEDALIAN"/>
    <property type="match status" value="1"/>
</dbReference>
<dbReference type="GO" id="GO:0005769">
    <property type="term" value="C:early endosome"/>
    <property type="evidence" value="ECO:0007669"/>
    <property type="project" value="TreeGrafter"/>
</dbReference>
<evidence type="ECO:0000259" key="3">
    <source>
        <dbReference type="PROSITE" id="PS50003"/>
    </source>
</evidence>
<feature type="compositionally biased region" description="Basic residues" evidence="2">
    <location>
        <begin position="460"/>
        <end position="469"/>
    </location>
</feature>
<feature type="region of interest" description="Disordered" evidence="2">
    <location>
        <begin position="243"/>
        <end position="272"/>
    </location>
</feature>
<organism evidence="4">
    <name type="scientific">Aureoumbra lagunensis</name>
    <dbReference type="NCBI Taxonomy" id="44058"/>
    <lineage>
        <taxon>Eukaryota</taxon>
        <taxon>Sar</taxon>
        <taxon>Stramenopiles</taxon>
        <taxon>Ochrophyta</taxon>
        <taxon>Pelagophyceae</taxon>
        <taxon>Pelagomonadales</taxon>
        <taxon>Aureoumbra</taxon>
    </lineage>
</organism>
<keyword evidence="1" id="KW-0597">Phosphoprotein</keyword>
<dbReference type="GO" id="GO:0005802">
    <property type="term" value="C:trans-Golgi network"/>
    <property type="evidence" value="ECO:0007669"/>
    <property type="project" value="TreeGrafter"/>
</dbReference>
<name>A0A7S3K628_9STRA</name>
<dbReference type="GO" id="GO:0007032">
    <property type="term" value="P:endosome organization"/>
    <property type="evidence" value="ECO:0007669"/>
    <property type="project" value="TreeGrafter"/>
</dbReference>